<reference evidence="21" key="2">
    <citation type="submission" date="2025-04" db="UniProtKB">
        <authorList>
            <consortium name="RefSeq"/>
        </authorList>
    </citation>
    <scope>IDENTIFICATION</scope>
</reference>
<evidence type="ECO:0000313" key="20">
    <source>
        <dbReference type="Proteomes" id="UP000245320"/>
    </source>
</evidence>
<dbReference type="GO" id="GO:0002456">
    <property type="term" value="P:T cell mediated immunity"/>
    <property type="evidence" value="ECO:0007669"/>
    <property type="project" value="TreeGrafter"/>
</dbReference>
<evidence type="ECO:0000256" key="13">
    <source>
        <dbReference type="ARBA" id="ARBA00023288"/>
    </source>
</evidence>
<dbReference type="GO" id="GO:0009897">
    <property type="term" value="C:external side of plasma membrane"/>
    <property type="evidence" value="ECO:0007669"/>
    <property type="project" value="TreeGrafter"/>
</dbReference>
<dbReference type="PANTHER" id="PTHR10441:SF2">
    <property type="entry name" value="T-CELL SURFACE GLYCOPROTEIN CD8 ALPHA CHAIN"/>
    <property type="match status" value="1"/>
</dbReference>
<evidence type="ECO:0000256" key="4">
    <source>
        <dbReference type="ARBA" id="ARBA00022692"/>
    </source>
</evidence>
<comment type="subcellular location">
    <subcellularLocation>
        <location evidence="1">Cell membrane</location>
        <topology evidence="1">Single-pass type I membrane protein</topology>
    </subcellularLocation>
</comment>
<dbReference type="GO" id="GO:0045065">
    <property type="term" value="P:cytotoxic T cell differentiation"/>
    <property type="evidence" value="ECO:0007669"/>
    <property type="project" value="TreeGrafter"/>
</dbReference>
<dbReference type="GO" id="GO:0043235">
    <property type="term" value="C:receptor complex"/>
    <property type="evidence" value="ECO:0007669"/>
    <property type="project" value="UniProtKB-ARBA"/>
</dbReference>
<evidence type="ECO:0000256" key="11">
    <source>
        <dbReference type="ARBA" id="ARBA00023157"/>
    </source>
</evidence>
<organism evidence="19">
    <name type="scientific">Tursiops truncatus</name>
    <name type="common">Atlantic bottle-nosed dolphin</name>
    <name type="synonym">Delphinus truncatus</name>
    <dbReference type="NCBI Taxonomy" id="9739"/>
    <lineage>
        <taxon>Eukaryota</taxon>
        <taxon>Metazoa</taxon>
        <taxon>Chordata</taxon>
        <taxon>Craniata</taxon>
        <taxon>Vertebrata</taxon>
        <taxon>Euteleostomi</taxon>
        <taxon>Mammalia</taxon>
        <taxon>Eutheria</taxon>
        <taxon>Laurasiatheria</taxon>
        <taxon>Artiodactyla</taxon>
        <taxon>Whippomorpha</taxon>
        <taxon>Cetacea</taxon>
        <taxon>Odontoceti</taxon>
        <taxon>Delphinidae</taxon>
        <taxon>Tursiops</taxon>
    </lineage>
</organism>
<keyword evidence="10" id="KW-0564">Palmitate</keyword>
<reference evidence="19" key="1">
    <citation type="submission" date="2007-08" db="EMBL/GenBank/DDBJ databases">
        <title>Molecular cloning and characterization of the alpha chain of CD8 of the bottlenose dolphin (Tursiops truncatus).</title>
        <authorList>
            <person name="Casinghino S."/>
            <person name="Romano T.A."/>
        </authorList>
    </citation>
    <scope>NUCLEOTIDE SEQUENCE</scope>
</reference>
<feature type="signal peptide" evidence="17">
    <location>
        <begin position="1"/>
        <end position="24"/>
    </location>
</feature>
<dbReference type="SMART" id="SM00409">
    <property type="entry name" value="IG"/>
    <property type="match status" value="1"/>
</dbReference>
<evidence type="ECO:0000256" key="14">
    <source>
        <dbReference type="ARBA" id="ARBA00023319"/>
    </source>
</evidence>
<dbReference type="AlphaFoldDB" id="A9Y3I9"/>
<protein>
    <recommendedName>
        <fullName evidence="2">T-cell surface glycoprotein CD8 alpha chain</fullName>
    </recommendedName>
</protein>
<gene>
    <name evidence="19 21" type="primary">CD8A</name>
</gene>
<dbReference type="PROSITE" id="PS50835">
    <property type="entry name" value="IG_LIKE"/>
    <property type="match status" value="1"/>
</dbReference>
<dbReference type="EMBL" id="EU081776">
    <property type="protein sequence ID" value="ABW71275.1"/>
    <property type="molecule type" value="mRNA"/>
</dbReference>
<keyword evidence="9 16" id="KW-0472">Membrane</keyword>
<dbReference type="Pfam" id="PF07686">
    <property type="entry name" value="V-set"/>
    <property type="match status" value="1"/>
</dbReference>
<dbReference type="PANTHER" id="PTHR10441">
    <property type="entry name" value="CD8 ALPHA CHAIN"/>
    <property type="match status" value="1"/>
</dbReference>
<feature type="transmembrane region" description="Helical" evidence="16">
    <location>
        <begin position="187"/>
        <end position="210"/>
    </location>
</feature>
<evidence type="ECO:0000313" key="21">
    <source>
        <dbReference type="RefSeq" id="NP_001267534.1"/>
    </source>
</evidence>
<keyword evidence="20" id="KW-1185">Reference proteome</keyword>
<evidence type="ECO:0000256" key="10">
    <source>
        <dbReference type="ARBA" id="ARBA00023139"/>
    </source>
</evidence>
<evidence type="ECO:0000256" key="8">
    <source>
        <dbReference type="ARBA" id="ARBA00023130"/>
    </source>
</evidence>
<dbReference type="InterPro" id="IPR036179">
    <property type="entry name" value="Ig-like_dom_sf"/>
</dbReference>
<feature type="domain" description="Ig-like" evidence="18">
    <location>
        <begin position="4"/>
        <end position="119"/>
    </location>
</feature>
<keyword evidence="14" id="KW-0393">Immunoglobulin domain</keyword>
<name>A9Y3I9_TURTR</name>
<evidence type="ECO:0000256" key="12">
    <source>
        <dbReference type="ARBA" id="ARBA00023180"/>
    </source>
</evidence>
<keyword evidence="3" id="KW-1003">Cell membrane</keyword>
<feature type="chain" id="PRO_5015207802" description="T-cell surface glycoprotein CD8 alpha chain" evidence="17 21">
    <location>
        <begin position="25"/>
        <end position="239"/>
    </location>
</feature>
<keyword evidence="5 17" id="KW-0732">Signal</keyword>
<dbReference type="RefSeq" id="NP_001267534.1">
    <property type="nucleotide sequence ID" value="NM_001280605.1"/>
</dbReference>
<evidence type="ECO:0000259" key="18">
    <source>
        <dbReference type="PROSITE" id="PS50835"/>
    </source>
</evidence>
<dbReference type="Proteomes" id="UP000245320">
    <property type="component" value="Chromosome 14"/>
</dbReference>
<keyword evidence="4 16" id="KW-0812">Transmembrane</keyword>
<keyword evidence="13" id="KW-0449">Lipoprotein</keyword>
<dbReference type="InterPro" id="IPR015468">
    <property type="entry name" value="CD8_asu"/>
</dbReference>
<dbReference type="SMART" id="SM00406">
    <property type="entry name" value="IGv"/>
    <property type="match status" value="1"/>
</dbReference>
<keyword evidence="6" id="KW-0391">Immunity</keyword>
<evidence type="ECO:0000256" key="6">
    <source>
        <dbReference type="ARBA" id="ARBA00022859"/>
    </source>
</evidence>
<dbReference type="GO" id="GO:0007166">
    <property type="term" value="P:cell surface receptor signaling pathway"/>
    <property type="evidence" value="ECO:0007669"/>
    <property type="project" value="UniProtKB-ARBA"/>
</dbReference>
<dbReference type="GeneID" id="101325833"/>
<dbReference type="InterPro" id="IPR013783">
    <property type="entry name" value="Ig-like_fold"/>
</dbReference>
<comment type="subunit">
    <text evidence="15">Forms disulfide-linked heterodimers with CD8B at the cell surface. Also forms homodimers in several cell types including NK-cells or peripheral blood T-lymphocytes. Interacts with the MHC class I HLA-A/B2M dimer. Interacts with LCK in a zinc-dependent manner.</text>
</comment>
<evidence type="ECO:0000256" key="7">
    <source>
        <dbReference type="ARBA" id="ARBA00022989"/>
    </source>
</evidence>
<evidence type="ECO:0000256" key="1">
    <source>
        <dbReference type="ARBA" id="ARBA00004251"/>
    </source>
</evidence>
<dbReference type="CTD" id="925"/>
<dbReference type="InterPro" id="IPR003599">
    <property type="entry name" value="Ig_sub"/>
</dbReference>
<evidence type="ECO:0000256" key="2">
    <source>
        <dbReference type="ARBA" id="ARBA00021525"/>
    </source>
</evidence>
<proteinExistence type="evidence at transcript level"/>
<evidence type="ECO:0000256" key="16">
    <source>
        <dbReference type="SAM" id="Phobius"/>
    </source>
</evidence>
<evidence type="ECO:0000313" key="19">
    <source>
        <dbReference type="EMBL" id="ABW71275.1"/>
    </source>
</evidence>
<keyword evidence="12" id="KW-0325">Glycoprotein</keyword>
<evidence type="ECO:0000256" key="17">
    <source>
        <dbReference type="SAM" id="SignalP"/>
    </source>
</evidence>
<keyword evidence="7 16" id="KW-1133">Transmembrane helix</keyword>
<evidence type="ECO:0000256" key="3">
    <source>
        <dbReference type="ARBA" id="ARBA00022475"/>
    </source>
</evidence>
<evidence type="ECO:0000256" key="15">
    <source>
        <dbReference type="ARBA" id="ARBA00063291"/>
    </source>
</evidence>
<dbReference type="InterPro" id="IPR013106">
    <property type="entry name" value="Ig_V-set"/>
</dbReference>
<dbReference type="SUPFAM" id="SSF48726">
    <property type="entry name" value="Immunoglobulin"/>
    <property type="match status" value="1"/>
</dbReference>
<dbReference type="OrthoDB" id="9906515at2759"/>
<dbReference type="FunFam" id="2.60.40.10:FF:000956">
    <property type="entry name" value="T-cell surface glycoprotein CD8 alpha chain"/>
    <property type="match status" value="1"/>
</dbReference>
<evidence type="ECO:0000256" key="9">
    <source>
        <dbReference type="ARBA" id="ARBA00023136"/>
    </source>
</evidence>
<keyword evidence="11" id="KW-1015">Disulfide bond</keyword>
<accession>A9Y3I9</accession>
<dbReference type="Gene3D" id="2.60.40.10">
    <property type="entry name" value="Immunoglobulins"/>
    <property type="match status" value="1"/>
</dbReference>
<sequence length="239" mass="26383">MASPVTALLLPLGLLLHAATVLESFSFRMSPVRVQARLGEKVKLHCEVLQSSMTSSCSWLYQKPGDASRPIFLMYLSSTRSKPAEGLDTSYISGTKAEGANFHLTLHRFHEEHQGYYFCSFMSNSVMYFSNFVPVFLPAKPTTTPATPPATRAPTKALQTVSPRPEVCRPSAGSAVDTRGLDFSCDIYIWAPLAGTCAILFLLLVITVICHRRNRRRVCKCPRPVVRQGGKPSPSERCT</sequence>
<keyword evidence="8" id="KW-1064">Adaptive immunity</keyword>
<evidence type="ECO:0000256" key="5">
    <source>
        <dbReference type="ARBA" id="ARBA00022729"/>
    </source>
</evidence>
<dbReference type="InterPro" id="IPR007110">
    <property type="entry name" value="Ig-like_dom"/>
</dbReference>